<sequence length="73" mass="8413">MKRYYANLLGTWVDITTAGTVADHQDPTTYFAEELYCQEGSTVPECFKYGYINVQYEGKNYRIDPSCIQIVTE</sequence>
<gene>
    <name evidence="1" type="ORF">B5F15_06140</name>
</gene>
<name>A0A1Y4LQV3_9FIRM</name>
<proteinExistence type="predicted"/>
<evidence type="ECO:0000313" key="2">
    <source>
        <dbReference type="Proteomes" id="UP000195326"/>
    </source>
</evidence>
<dbReference type="RefSeq" id="WP_087414732.1">
    <property type="nucleotide sequence ID" value="NZ_JBKTCX010000040.1"/>
</dbReference>
<protein>
    <submittedName>
        <fullName evidence="1">Uncharacterized protein</fullName>
    </submittedName>
</protein>
<reference evidence="2" key="1">
    <citation type="submission" date="2017-04" db="EMBL/GenBank/DDBJ databases">
        <title>Function of individual gut microbiota members based on whole genome sequencing of pure cultures obtained from chicken caecum.</title>
        <authorList>
            <person name="Medvecky M."/>
            <person name="Cejkova D."/>
            <person name="Polansky O."/>
            <person name="Karasova D."/>
            <person name="Kubasova T."/>
            <person name="Cizek A."/>
            <person name="Rychlik I."/>
        </authorList>
    </citation>
    <scope>NUCLEOTIDE SEQUENCE [LARGE SCALE GENOMIC DNA]</scope>
    <source>
        <strain evidence="2">An179</strain>
    </source>
</reference>
<dbReference type="EMBL" id="NFKL01000007">
    <property type="protein sequence ID" value="OUP59045.1"/>
    <property type="molecule type" value="Genomic_DNA"/>
</dbReference>
<comment type="caution">
    <text evidence="1">The sequence shown here is derived from an EMBL/GenBank/DDBJ whole genome shotgun (WGS) entry which is preliminary data.</text>
</comment>
<organism evidence="1 2">
    <name type="scientific">Butyricicoccus pullicaecorum</name>
    <dbReference type="NCBI Taxonomy" id="501571"/>
    <lineage>
        <taxon>Bacteria</taxon>
        <taxon>Bacillati</taxon>
        <taxon>Bacillota</taxon>
        <taxon>Clostridia</taxon>
        <taxon>Eubacteriales</taxon>
        <taxon>Butyricicoccaceae</taxon>
        <taxon>Butyricicoccus</taxon>
    </lineage>
</organism>
<evidence type="ECO:0000313" key="1">
    <source>
        <dbReference type="EMBL" id="OUP59045.1"/>
    </source>
</evidence>
<dbReference type="Proteomes" id="UP000195326">
    <property type="component" value="Unassembled WGS sequence"/>
</dbReference>
<accession>A0A1Y4LQV3</accession>
<dbReference type="AlphaFoldDB" id="A0A1Y4LQV3"/>